<organism evidence="8 9">
    <name type="scientific">Calycina marina</name>
    <dbReference type="NCBI Taxonomy" id="1763456"/>
    <lineage>
        <taxon>Eukaryota</taxon>
        <taxon>Fungi</taxon>
        <taxon>Dikarya</taxon>
        <taxon>Ascomycota</taxon>
        <taxon>Pezizomycotina</taxon>
        <taxon>Leotiomycetes</taxon>
        <taxon>Helotiales</taxon>
        <taxon>Pezizellaceae</taxon>
        <taxon>Calycina</taxon>
    </lineage>
</organism>
<feature type="transmembrane region" description="Helical" evidence="7">
    <location>
        <begin position="223"/>
        <end position="244"/>
    </location>
</feature>
<feature type="transmembrane region" description="Helical" evidence="7">
    <location>
        <begin position="139"/>
        <end position="157"/>
    </location>
</feature>
<feature type="transmembrane region" description="Helical" evidence="7">
    <location>
        <begin position="309"/>
        <end position="330"/>
    </location>
</feature>
<comment type="similarity">
    <text evidence="2">Belongs to the major facilitator superfamily. Proton-dependent oligopeptide transporter (POT/PTR) (TC 2.A.17) family.</text>
</comment>
<evidence type="ECO:0000313" key="8">
    <source>
        <dbReference type="EMBL" id="KAG9240999.1"/>
    </source>
</evidence>
<dbReference type="GO" id="GO:0022857">
    <property type="term" value="F:transmembrane transporter activity"/>
    <property type="evidence" value="ECO:0007669"/>
    <property type="project" value="InterPro"/>
</dbReference>
<dbReference type="OrthoDB" id="8904098at2759"/>
<dbReference type="InterPro" id="IPR036259">
    <property type="entry name" value="MFS_trans_sf"/>
</dbReference>
<feature type="compositionally biased region" description="Polar residues" evidence="6">
    <location>
        <begin position="540"/>
        <end position="552"/>
    </location>
</feature>
<comment type="subcellular location">
    <subcellularLocation>
        <location evidence="1">Membrane</location>
        <topology evidence="1">Multi-pass membrane protein</topology>
    </subcellularLocation>
</comment>
<accession>A0A9P7YWA9</accession>
<evidence type="ECO:0000256" key="6">
    <source>
        <dbReference type="SAM" id="MobiDB-lite"/>
    </source>
</evidence>
<feature type="transmembrane region" description="Helical" evidence="7">
    <location>
        <begin position="350"/>
        <end position="370"/>
    </location>
</feature>
<reference evidence="8" key="1">
    <citation type="journal article" date="2021" name="IMA Fungus">
        <title>Genomic characterization of three marine fungi, including Emericellopsis atlantica sp. nov. with signatures of a generalist lifestyle and marine biomass degradation.</title>
        <authorList>
            <person name="Hagestad O.C."/>
            <person name="Hou L."/>
            <person name="Andersen J.H."/>
            <person name="Hansen E.H."/>
            <person name="Altermark B."/>
            <person name="Li C."/>
            <person name="Kuhnert E."/>
            <person name="Cox R.J."/>
            <person name="Crous P.W."/>
            <person name="Spatafora J.W."/>
            <person name="Lail K."/>
            <person name="Amirebrahimi M."/>
            <person name="Lipzen A."/>
            <person name="Pangilinan J."/>
            <person name="Andreopoulos W."/>
            <person name="Hayes R.D."/>
            <person name="Ng V."/>
            <person name="Grigoriev I.V."/>
            <person name="Jackson S.A."/>
            <person name="Sutton T.D.S."/>
            <person name="Dobson A.D.W."/>
            <person name="Rama T."/>
        </authorList>
    </citation>
    <scope>NUCLEOTIDE SEQUENCE</scope>
    <source>
        <strain evidence="8">TRa3180A</strain>
    </source>
</reference>
<proteinExistence type="inferred from homology"/>
<comment type="caution">
    <text evidence="8">The sequence shown here is derived from an EMBL/GenBank/DDBJ whole genome shotgun (WGS) entry which is preliminary data.</text>
</comment>
<feature type="transmembrane region" description="Helical" evidence="7">
    <location>
        <begin position="382"/>
        <end position="405"/>
    </location>
</feature>
<evidence type="ECO:0000256" key="3">
    <source>
        <dbReference type="ARBA" id="ARBA00022692"/>
    </source>
</evidence>
<keyword evidence="5 7" id="KW-0472">Membrane</keyword>
<protein>
    <submittedName>
        <fullName evidence="8">Peptide transporter</fullName>
    </submittedName>
</protein>
<evidence type="ECO:0000313" key="9">
    <source>
        <dbReference type="Proteomes" id="UP000887226"/>
    </source>
</evidence>
<feature type="transmembrane region" description="Helical" evidence="7">
    <location>
        <begin position="431"/>
        <end position="455"/>
    </location>
</feature>
<dbReference type="Gene3D" id="1.20.1250.20">
    <property type="entry name" value="MFS general substrate transporter like domains"/>
    <property type="match status" value="1"/>
</dbReference>
<feature type="region of interest" description="Disordered" evidence="6">
    <location>
        <begin position="538"/>
        <end position="571"/>
    </location>
</feature>
<gene>
    <name evidence="8" type="ORF">BJ878DRAFT_254858</name>
</gene>
<evidence type="ECO:0000256" key="7">
    <source>
        <dbReference type="SAM" id="Phobius"/>
    </source>
</evidence>
<feature type="transmembrane region" description="Helical" evidence="7">
    <location>
        <begin position="496"/>
        <end position="517"/>
    </location>
</feature>
<feature type="transmembrane region" description="Helical" evidence="7">
    <location>
        <begin position="88"/>
        <end position="105"/>
    </location>
</feature>
<keyword evidence="9" id="KW-1185">Reference proteome</keyword>
<keyword evidence="3 7" id="KW-0812">Transmembrane</keyword>
<feature type="transmembrane region" description="Helical" evidence="7">
    <location>
        <begin position="198"/>
        <end position="217"/>
    </location>
</feature>
<feature type="transmembrane region" description="Helical" evidence="7">
    <location>
        <begin position="112"/>
        <end position="133"/>
    </location>
</feature>
<dbReference type="InterPro" id="IPR000109">
    <property type="entry name" value="POT_fam"/>
</dbReference>
<keyword evidence="4 7" id="KW-1133">Transmembrane helix</keyword>
<evidence type="ECO:0000256" key="1">
    <source>
        <dbReference type="ARBA" id="ARBA00004141"/>
    </source>
</evidence>
<dbReference type="EMBL" id="MU254292">
    <property type="protein sequence ID" value="KAG9240999.1"/>
    <property type="molecule type" value="Genomic_DNA"/>
</dbReference>
<name>A0A9P7YWA9_9HELO</name>
<evidence type="ECO:0000256" key="2">
    <source>
        <dbReference type="ARBA" id="ARBA00005982"/>
    </source>
</evidence>
<dbReference type="GO" id="GO:0016020">
    <property type="term" value="C:membrane"/>
    <property type="evidence" value="ECO:0007669"/>
    <property type="project" value="UniProtKB-SubCell"/>
</dbReference>
<evidence type="ECO:0000256" key="4">
    <source>
        <dbReference type="ARBA" id="ARBA00022989"/>
    </source>
</evidence>
<feature type="transmembrane region" description="Helical" evidence="7">
    <location>
        <begin position="467"/>
        <end position="490"/>
    </location>
</feature>
<dbReference type="PANTHER" id="PTHR11654">
    <property type="entry name" value="OLIGOPEPTIDE TRANSPORTER-RELATED"/>
    <property type="match status" value="1"/>
</dbReference>
<dbReference type="AlphaFoldDB" id="A0A9P7YWA9"/>
<dbReference type="Proteomes" id="UP000887226">
    <property type="component" value="Unassembled WGS sequence"/>
</dbReference>
<sequence length="571" mass="61553">MLPTDEEKTTLRKVAGKMNKVAYLICIVEFAERASWYGVIQVFGNFVQRPLPAGGNGAGAPAKGTQDTAGALGKGTVISSAIKQSYQMIAYVLPILGGWLADVHFGRFKMVCIGVGIFAFSHIVLIIASIPSILQSGNAFGPFALGVYTLALGAGAFKPNVSPMLLDQNPYPQSVLSTLPSGERVIIDAESTQERIMLCFYLLINIGGFFGVATSYLAKDVGFWASFFVPTVVFMLLPGLLWFLKSRLVLKPPGGSDLGRTIKVLGLALKGGRIGRKGFWDAAKPSVNGRTNLAWDDAFVVDVKRAFQAAGIFCFFPIFNINDGGLGAAADALSVMLTTNGVPNDLLGNLNPLIIIFMVPVFDYGIYPFLRSKHIRYGPISRIFTGLLLCSTFSAGWPIITYYAYKTSPCGNHASNCFDADGNSLVSPITIWFTAIPVMLTAICEILVNVTAYGLAYSRAPVNMRGLVSALNLFSTGVSFAIGLGTSYIIQDPFIVWAFGGPSIIGFLLAFVFWFTFRDLDKEEYLLSEHMHEREAVLDNTGNAGRGSSSDITTEEKGLPRASSDPQKTGS</sequence>
<evidence type="ECO:0000256" key="5">
    <source>
        <dbReference type="ARBA" id="ARBA00023136"/>
    </source>
</evidence>
<dbReference type="SUPFAM" id="SSF103473">
    <property type="entry name" value="MFS general substrate transporter"/>
    <property type="match status" value="1"/>
</dbReference>
<dbReference type="Pfam" id="PF00854">
    <property type="entry name" value="PTR2"/>
    <property type="match status" value="1"/>
</dbReference>
<feature type="transmembrane region" description="Helical" evidence="7">
    <location>
        <begin position="21"/>
        <end position="40"/>
    </location>
</feature>